<dbReference type="Proteomes" id="UP001153069">
    <property type="component" value="Unassembled WGS sequence"/>
</dbReference>
<gene>
    <name evidence="2" type="ORF">SEMRO_1531_G280190.1</name>
</gene>
<feature type="compositionally biased region" description="Basic residues" evidence="1">
    <location>
        <begin position="230"/>
        <end position="240"/>
    </location>
</feature>
<reference evidence="2" key="1">
    <citation type="submission" date="2020-06" db="EMBL/GenBank/DDBJ databases">
        <authorList>
            <consortium name="Plant Systems Biology data submission"/>
        </authorList>
    </citation>
    <scope>NUCLEOTIDE SEQUENCE</scope>
    <source>
        <strain evidence="2">D6</strain>
    </source>
</reference>
<organism evidence="2 3">
    <name type="scientific">Seminavis robusta</name>
    <dbReference type="NCBI Taxonomy" id="568900"/>
    <lineage>
        <taxon>Eukaryota</taxon>
        <taxon>Sar</taxon>
        <taxon>Stramenopiles</taxon>
        <taxon>Ochrophyta</taxon>
        <taxon>Bacillariophyta</taxon>
        <taxon>Bacillariophyceae</taxon>
        <taxon>Bacillariophycidae</taxon>
        <taxon>Naviculales</taxon>
        <taxon>Naviculaceae</taxon>
        <taxon>Seminavis</taxon>
    </lineage>
</organism>
<dbReference type="AlphaFoldDB" id="A0A9N8ENJ5"/>
<evidence type="ECO:0000256" key="1">
    <source>
        <dbReference type="SAM" id="MobiDB-lite"/>
    </source>
</evidence>
<sequence>MDFTVGQDHTLTLRKMDDAAKSFRGFLFRLGPPPDEPDIDTTDALTRTTSNTTVAFDQCIMGEGVGGLGHTNALLKESVSGILRMERVARGMPLDVTVVIQNYGGLSEYYYQQFIINAVQGDTGPGGPVPPPRIPTFPPILTGGDFPPAVAPILPPNVAPILAPTTTQQQPPEEEPTVSEESPPIPQPVHQQKAAPDAKCGSLAAAGDRGGSAAQAKDCSRHSADGGGGFRRRKLKGSTY</sequence>
<proteinExistence type="predicted"/>
<comment type="caution">
    <text evidence="2">The sequence shown here is derived from an EMBL/GenBank/DDBJ whole genome shotgun (WGS) entry which is preliminary data.</text>
</comment>
<protein>
    <submittedName>
        <fullName evidence="2">Uncharacterized protein</fullName>
    </submittedName>
</protein>
<keyword evidence="3" id="KW-1185">Reference proteome</keyword>
<feature type="region of interest" description="Disordered" evidence="1">
    <location>
        <begin position="157"/>
        <end position="240"/>
    </location>
</feature>
<dbReference type="EMBL" id="CAICTM010001529">
    <property type="protein sequence ID" value="CAB9524387.1"/>
    <property type="molecule type" value="Genomic_DNA"/>
</dbReference>
<evidence type="ECO:0000313" key="2">
    <source>
        <dbReference type="EMBL" id="CAB9524387.1"/>
    </source>
</evidence>
<name>A0A9N8ENJ5_9STRA</name>
<accession>A0A9N8ENJ5</accession>
<evidence type="ECO:0000313" key="3">
    <source>
        <dbReference type="Proteomes" id="UP001153069"/>
    </source>
</evidence>